<reference evidence="2" key="1">
    <citation type="journal article" date="2018" name="DNA Res.">
        <title>Multiple hybrid de novo genome assembly of finger millet, an orphan allotetraploid crop.</title>
        <authorList>
            <person name="Hatakeyama M."/>
            <person name="Aluri S."/>
            <person name="Balachadran M.T."/>
            <person name="Sivarajan S.R."/>
            <person name="Patrignani A."/>
            <person name="Gruter S."/>
            <person name="Poveda L."/>
            <person name="Shimizu-Inatsugi R."/>
            <person name="Baeten J."/>
            <person name="Francoijs K.J."/>
            <person name="Nataraja K.N."/>
            <person name="Reddy Y.A.N."/>
            <person name="Phadnis S."/>
            <person name="Ravikumar R.L."/>
            <person name="Schlapbach R."/>
            <person name="Sreeman S.M."/>
            <person name="Shimizu K.K."/>
        </authorList>
    </citation>
    <scope>NUCLEOTIDE SEQUENCE</scope>
</reference>
<sequence>MGSPHASSSSNPTPASTPGPVPTTSAVLAATSYLSPKAFGSTPSLPPHAKPLVQHGRSKLQRWCELRPSRAGSTGSGGSRPSFCDALLLTGGSAPMATSVVLGAAANVQDGVASAAAVGTKIILQRASRGPLGDAAQRRAPLPDPDDNGWTKSVKP</sequence>
<protein>
    <submittedName>
        <fullName evidence="2">Uncharacterized protein</fullName>
    </submittedName>
</protein>
<feature type="region of interest" description="Disordered" evidence="1">
    <location>
        <begin position="1"/>
        <end position="24"/>
    </location>
</feature>
<feature type="region of interest" description="Disordered" evidence="1">
    <location>
        <begin position="39"/>
        <end position="59"/>
    </location>
</feature>
<name>A0AAV5CA13_ELECO</name>
<keyword evidence="3" id="KW-1185">Reference proteome</keyword>
<organism evidence="2 3">
    <name type="scientific">Eleusine coracana subsp. coracana</name>
    <dbReference type="NCBI Taxonomy" id="191504"/>
    <lineage>
        <taxon>Eukaryota</taxon>
        <taxon>Viridiplantae</taxon>
        <taxon>Streptophyta</taxon>
        <taxon>Embryophyta</taxon>
        <taxon>Tracheophyta</taxon>
        <taxon>Spermatophyta</taxon>
        <taxon>Magnoliopsida</taxon>
        <taxon>Liliopsida</taxon>
        <taxon>Poales</taxon>
        <taxon>Poaceae</taxon>
        <taxon>PACMAD clade</taxon>
        <taxon>Chloridoideae</taxon>
        <taxon>Cynodonteae</taxon>
        <taxon>Eleusininae</taxon>
        <taxon>Eleusine</taxon>
    </lineage>
</organism>
<gene>
    <name evidence="2" type="primary">ga11647</name>
    <name evidence="2" type="ORF">PR202_ga11647</name>
</gene>
<dbReference type="Proteomes" id="UP001054889">
    <property type="component" value="Unassembled WGS sequence"/>
</dbReference>
<feature type="region of interest" description="Disordered" evidence="1">
    <location>
        <begin position="127"/>
        <end position="156"/>
    </location>
</feature>
<reference evidence="2" key="2">
    <citation type="submission" date="2021-12" db="EMBL/GenBank/DDBJ databases">
        <title>Resequencing data analysis of finger millet.</title>
        <authorList>
            <person name="Hatakeyama M."/>
            <person name="Aluri S."/>
            <person name="Balachadran M.T."/>
            <person name="Sivarajan S.R."/>
            <person name="Poveda L."/>
            <person name="Shimizu-Inatsugi R."/>
            <person name="Schlapbach R."/>
            <person name="Sreeman S.M."/>
            <person name="Shimizu K.K."/>
        </authorList>
    </citation>
    <scope>NUCLEOTIDE SEQUENCE</scope>
</reference>
<comment type="caution">
    <text evidence="2">The sequence shown here is derived from an EMBL/GenBank/DDBJ whole genome shotgun (WGS) entry which is preliminary data.</text>
</comment>
<dbReference type="EMBL" id="BQKI01000005">
    <property type="protein sequence ID" value="GJM94960.1"/>
    <property type="molecule type" value="Genomic_DNA"/>
</dbReference>
<accession>A0AAV5CA13</accession>
<evidence type="ECO:0000313" key="3">
    <source>
        <dbReference type="Proteomes" id="UP001054889"/>
    </source>
</evidence>
<evidence type="ECO:0000256" key="1">
    <source>
        <dbReference type="SAM" id="MobiDB-lite"/>
    </source>
</evidence>
<evidence type="ECO:0000313" key="2">
    <source>
        <dbReference type="EMBL" id="GJM94960.1"/>
    </source>
</evidence>
<proteinExistence type="predicted"/>
<feature type="compositionally biased region" description="Low complexity" evidence="1">
    <location>
        <begin position="1"/>
        <end position="14"/>
    </location>
</feature>
<dbReference type="AlphaFoldDB" id="A0AAV5CA13"/>